<proteinExistence type="predicted"/>
<dbReference type="AlphaFoldDB" id="A0A645HIV8"/>
<comment type="caution">
    <text evidence="1">The sequence shown here is derived from an EMBL/GenBank/DDBJ whole genome shotgun (WGS) entry which is preliminary data.</text>
</comment>
<protein>
    <submittedName>
        <fullName evidence="1">Uncharacterized protein</fullName>
    </submittedName>
</protein>
<organism evidence="1">
    <name type="scientific">bioreactor metagenome</name>
    <dbReference type="NCBI Taxonomy" id="1076179"/>
    <lineage>
        <taxon>unclassified sequences</taxon>
        <taxon>metagenomes</taxon>
        <taxon>ecological metagenomes</taxon>
    </lineage>
</organism>
<dbReference type="EMBL" id="VSSQ01094478">
    <property type="protein sequence ID" value="MPN38948.1"/>
    <property type="molecule type" value="Genomic_DNA"/>
</dbReference>
<evidence type="ECO:0000313" key="1">
    <source>
        <dbReference type="EMBL" id="MPN38948.1"/>
    </source>
</evidence>
<name>A0A645HIV8_9ZZZZ</name>
<reference evidence="1" key="1">
    <citation type="submission" date="2019-08" db="EMBL/GenBank/DDBJ databases">
        <authorList>
            <person name="Kucharzyk K."/>
            <person name="Murdoch R.W."/>
            <person name="Higgins S."/>
            <person name="Loffler F."/>
        </authorList>
    </citation>
    <scope>NUCLEOTIDE SEQUENCE</scope>
</reference>
<gene>
    <name evidence="1" type="ORF">SDC9_186473</name>
</gene>
<sequence length="131" mass="14550">MPHLFGQADHLGHGLTPQAPVLMAGTDHQAVQNRRVHAEMPVQRRVQGVLLLIDGEGRQYLALLLHHIQRLCFHILHQHRFVGIHFPAPLVQALFVHVPDAGLKEGAQGLNILSLGFAHGHAHDTASVYMW</sequence>
<accession>A0A645HIV8</accession>